<organism evidence="6 7">
    <name type="scientific">Ophiocordyceps australis</name>
    <dbReference type="NCBI Taxonomy" id="1399860"/>
    <lineage>
        <taxon>Eukaryota</taxon>
        <taxon>Fungi</taxon>
        <taxon>Dikarya</taxon>
        <taxon>Ascomycota</taxon>
        <taxon>Pezizomycotina</taxon>
        <taxon>Sordariomycetes</taxon>
        <taxon>Hypocreomycetidae</taxon>
        <taxon>Hypocreales</taxon>
        <taxon>Ophiocordycipitaceae</taxon>
        <taxon>Ophiocordyceps</taxon>
    </lineage>
</organism>
<dbReference type="CDD" id="cd06224">
    <property type="entry name" value="REM"/>
    <property type="match status" value="1"/>
</dbReference>
<feature type="region of interest" description="Disordered" evidence="3">
    <location>
        <begin position="1271"/>
        <end position="1305"/>
    </location>
</feature>
<feature type="region of interest" description="Disordered" evidence="3">
    <location>
        <begin position="182"/>
        <end position="229"/>
    </location>
</feature>
<feature type="region of interest" description="Disordered" evidence="3">
    <location>
        <begin position="501"/>
        <end position="527"/>
    </location>
</feature>
<dbReference type="GO" id="GO:0007265">
    <property type="term" value="P:Ras protein signal transduction"/>
    <property type="evidence" value="ECO:0007669"/>
    <property type="project" value="TreeGrafter"/>
</dbReference>
<dbReference type="PANTHER" id="PTHR23113:SF363">
    <property type="entry name" value="PROTEIN SON OF SEVENLESS"/>
    <property type="match status" value="1"/>
</dbReference>
<proteinExistence type="predicted"/>
<dbReference type="SMART" id="SM00147">
    <property type="entry name" value="RasGEF"/>
    <property type="match status" value="1"/>
</dbReference>
<feature type="domain" description="Ras-GEF" evidence="4">
    <location>
        <begin position="1394"/>
        <end position="1635"/>
    </location>
</feature>
<evidence type="ECO:0008006" key="8">
    <source>
        <dbReference type="Google" id="ProtNLM"/>
    </source>
</evidence>
<feature type="region of interest" description="Disordered" evidence="3">
    <location>
        <begin position="1317"/>
        <end position="1379"/>
    </location>
</feature>
<dbReference type="Pfam" id="PF00617">
    <property type="entry name" value="RasGEF"/>
    <property type="match status" value="1"/>
</dbReference>
<dbReference type="GO" id="GO:0005886">
    <property type="term" value="C:plasma membrane"/>
    <property type="evidence" value="ECO:0007669"/>
    <property type="project" value="TreeGrafter"/>
</dbReference>
<dbReference type="Gene3D" id="1.10.840.10">
    <property type="entry name" value="Ras guanine-nucleotide exchange factors catalytic domain"/>
    <property type="match status" value="1"/>
</dbReference>
<feature type="compositionally biased region" description="Polar residues" evidence="3">
    <location>
        <begin position="581"/>
        <end position="595"/>
    </location>
</feature>
<dbReference type="PROSITE" id="PS50212">
    <property type="entry name" value="RASGEF_NTER"/>
    <property type="match status" value="1"/>
</dbReference>
<feature type="domain" description="N-terminal Ras-GEF" evidence="5">
    <location>
        <begin position="289"/>
        <end position="416"/>
    </location>
</feature>
<evidence type="ECO:0000313" key="7">
    <source>
        <dbReference type="Proteomes" id="UP000226192"/>
    </source>
</evidence>
<evidence type="ECO:0000259" key="4">
    <source>
        <dbReference type="PROSITE" id="PS50009"/>
    </source>
</evidence>
<sequence>MACHSLPASNCYPPRPDWNADPTKFMPLFRPTIRPAHSRYPQSNLVFPITPPATGARDVSNPGESVVGNKTSRDFKNIRPMPPSQWTPTPSATPFAANQQYFPEMIDADLPTRRRRAMSDSTVHDLTAAHEHESDIFKVVISKPSEEHRPRTMEDFTTAPLLKISIPSWRIGTPRFTLRGTPVFRGSSYAPTEDARLSGMADPPQRPPYSHTSLLRPEADSGEPVSHKPLELGSLTAVPSAQPEGRDSVSHDSSCPKLPVAAKSIEPEIFTDLTFKPACDNKSIVRYSASGVVIAATPPRLVAEITSPKFLDYELVSHFFLTFREFLSPEELLRMLIARLRWALSRTDEVGMIVRVRTFVAIRHWILNYFIDDFVLEYDLRVTFCALLNEFVDELSQNASFRKVQLKILAELKKCWRRMCAQHWDGSAFDDLLGPEVPIAPGGIAGNRNPQLDPTYWQLQGLKPPSVDALVPPPKASTESTSIYADASRAAPIGDFIVLGNRPGTPDKEHVNHGIRDAANSPSSPASLDAYSCSFPGKSSKHSKSNTVRAMTAQPVLSQPTRHQADMALTMPKTRTDKSSRNTASAHKRNNSISDSMREYGSDKSSWRERDWSTPLPYAGSLVRGTLLPPGQAHVDYEPYELDGGGNRLTSVFTLDGPSLSKETADRGALPGHGMRKLLGSVRRALRSRGHGPLTAHSNVVALSPTGPSAPMTNGMDGNLVLAQQGQVQHNARPPARIDVLGAEVAEDFKKAMRDEQETMESDWLAHRAVPRSAPAFAGHANYSVAHMDSSTFDSLPQNSKPRPASDMGITIGSKSIVIVDDTLAAGASFARQREAAASNALTEALSDVHVRNCAHPTPPNTPPATIVGDGASRRCSHHVDHGTSEIVVADGRLPPFVPDLATLQGPANADAADDVPRCSFRGRIRQARLVSGGAFEDSRSRAREKDQSLNSVVQGQFCSLSPSVVRPPTMESFDATTESTCSAGNDDSMGVPVPAPLRVLRRRRGGDLRAAANVEDSERLSLVRSHSLGSLATYTESIRSSYLLNTRPNSAGYSSPGGRDEVFSLGNLTKRAVNSRLSLVDAPCDKAIMRRSFEKEAQKLAQIPDDEDDDGGIESALLKLEGKYNKKASKLDGTRVEKAARGTTKSSLGQDDEANNGASALGPGHVETNGCRANGEQGRTKEMKSFLSMNSDESYCSIPLLERGLSHHGSSRDIGSWEWKEQSVVQDSDQGHVVAVSKRALHSAGQVQHLSFDMVQKTDSIERIMPGATVPSAQARDESFLDDQSAQGTDVSSDMSNHSAESVDVDDGDAFFSKYRSPAYPPRTTPSSCNSMPTRLLSSDAGKDARGHKPLPPTPVLTPVTLPKTAPTSPRQPAEAGPARKFSAHLPFILAFDSDILAQQFTLIEKDALNEIDWRELIDMKWKNAARSDCRSWVHFLRNTDAQGVEVVIARFNLMVKWAISEIALTQNTQERARCIIKLIHIASHCRRYRNFATLAQLTLALCSSDVSRLKATWLLVPAHDVETLKGLENLMTPTRNFHALRQEMETGSDSGCIPFAGVYTQDLLFNAQRPSVLPDASLLVNFERCRVTAMVVKTLLRLLEASTRYAFMPIDGITERCLWIGALSDVEIRRHCNGLE</sequence>
<dbReference type="InterPro" id="IPR023578">
    <property type="entry name" value="Ras_GEF_dom_sf"/>
</dbReference>
<dbReference type="GO" id="GO:0005085">
    <property type="term" value="F:guanyl-nucleotide exchange factor activity"/>
    <property type="evidence" value="ECO:0007669"/>
    <property type="project" value="UniProtKB-KW"/>
</dbReference>
<evidence type="ECO:0000313" key="6">
    <source>
        <dbReference type="EMBL" id="PHH63296.1"/>
    </source>
</evidence>
<feature type="region of interest" description="Disordered" evidence="3">
    <location>
        <begin position="975"/>
        <end position="994"/>
    </location>
</feature>
<dbReference type="PROSITE" id="PS50009">
    <property type="entry name" value="RASGEF_CAT"/>
    <property type="match status" value="1"/>
</dbReference>
<feature type="region of interest" description="Disordered" evidence="3">
    <location>
        <begin position="573"/>
        <end position="609"/>
    </location>
</feature>
<gene>
    <name evidence="6" type="ORF">CDD81_6153</name>
</gene>
<feature type="compositionally biased region" description="Polar residues" evidence="3">
    <location>
        <begin position="1326"/>
        <end position="1338"/>
    </location>
</feature>
<feature type="region of interest" description="Disordered" evidence="3">
    <location>
        <begin position="1133"/>
        <end position="1178"/>
    </location>
</feature>
<evidence type="ECO:0000256" key="2">
    <source>
        <dbReference type="PROSITE-ProRule" id="PRU00168"/>
    </source>
</evidence>
<evidence type="ECO:0000259" key="5">
    <source>
        <dbReference type="PROSITE" id="PS50212"/>
    </source>
</evidence>
<dbReference type="Proteomes" id="UP000226192">
    <property type="component" value="Unassembled WGS sequence"/>
</dbReference>
<reference evidence="6 7" key="1">
    <citation type="submission" date="2017-06" db="EMBL/GenBank/DDBJ databases">
        <title>Ant-infecting Ophiocordyceps genomes reveal a high diversity of potential behavioral manipulation genes and a possible major role for enterotoxins.</title>
        <authorList>
            <person name="De Bekker C."/>
            <person name="Evans H.C."/>
            <person name="Brachmann A."/>
            <person name="Hughes D.P."/>
        </authorList>
    </citation>
    <scope>NUCLEOTIDE SEQUENCE [LARGE SCALE GENOMIC DNA]</scope>
    <source>
        <strain evidence="6 7">Map64</strain>
    </source>
</reference>
<comment type="caution">
    <text evidence="6">The sequence shown here is derived from an EMBL/GenBank/DDBJ whole genome shotgun (WGS) entry which is preliminary data.</text>
</comment>
<dbReference type="OrthoDB" id="10254377at2759"/>
<feature type="region of interest" description="Disordered" evidence="3">
    <location>
        <begin position="52"/>
        <end position="89"/>
    </location>
</feature>
<evidence type="ECO:0000256" key="3">
    <source>
        <dbReference type="SAM" id="MobiDB-lite"/>
    </source>
</evidence>
<feature type="compositionally biased region" description="Low complexity" evidence="3">
    <location>
        <begin position="1358"/>
        <end position="1369"/>
    </location>
</feature>
<protein>
    <recommendedName>
        <fullName evidence="8">Ras-GEF domain-containing protein</fullName>
    </recommendedName>
</protein>
<feature type="compositionally biased region" description="Basic and acidic residues" evidence="3">
    <location>
        <begin position="505"/>
        <end position="516"/>
    </location>
</feature>
<dbReference type="PANTHER" id="PTHR23113">
    <property type="entry name" value="GUANINE NUCLEOTIDE EXCHANGE FACTOR"/>
    <property type="match status" value="1"/>
</dbReference>
<dbReference type="SMART" id="SM00229">
    <property type="entry name" value="RasGEFN"/>
    <property type="match status" value="1"/>
</dbReference>
<dbReference type="InterPro" id="IPR008937">
    <property type="entry name" value="Ras-like_GEF"/>
</dbReference>
<accession>A0A2C5Y6G2</accession>
<feature type="compositionally biased region" description="Polar residues" evidence="3">
    <location>
        <begin position="975"/>
        <end position="986"/>
    </location>
</feature>
<keyword evidence="7" id="KW-1185">Reference proteome</keyword>
<dbReference type="InterPro" id="IPR036964">
    <property type="entry name" value="RASGEF_cat_dom_sf"/>
</dbReference>
<dbReference type="STRING" id="1399860.A0A2C5Y6G2"/>
<keyword evidence="1 2" id="KW-0344">Guanine-nucleotide releasing factor</keyword>
<name>A0A2C5Y6G2_9HYPO</name>
<dbReference type="SUPFAM" id="SSF48366">
    <property type="entry name" value="Ras GEF"/>
    <property type="match status" value="1"/>
</dbReference>
<evidence type="ECO:0000256" key="1">
    <source>
        <dbReference type="ARBA" id="ARBA00022658"/>
    </source>
</evidence>
<dbReference type="EMBL" id="NJET01000053">
    <property type="protein sequence ID" value="PHH63296.1"/>
    <property type="molecule type" value="Genomic_DNA"/>
</dbReference>
<feature type="compositionally biased region" description="Polar residues" evidence="3">
    <location>
        <begin position="1283"/>
        <end position="1301"/>
    </location>
</feature>
<feature type="compositionally biased region" description="Basic and acidic residues" evidence="3">
    <location>
        <begin position="596"/>
        <end position="609"/>
    </location>
</feature>
<dbReference type="Pfam" id="PF00618">
    <property type="entry name" value="RasGEF_N"/>
    <property type="match status" value="1"/>
</dbReference>
<dbReference type="Gene3D" id="1.20.870.10">
    <property type="entry name" value="Son of sevenless (SoS) protein Chain: S domain 1"/>
    <property type="match status" value="1"/>
</dbReference>
<dbReference type="InterPro" id="IPR000651">
    <property type="entry name" value="Ras-like_Gua-exchang_fac_N"/>
</dbReference>
<dbReference type="InterPro" id="IPR001895">
    <property type="entry name" value="RASGEF_cat_dom"/>
</dbReference>